<dbReference type="PANTHER" id="PTHR24422">
    <property type="entry name" value="CHEMOTAXIS PROTEIN METHYLTRANSFERASE"/>
    <property type="match status" value="1"/>
</dbReference>
<feature type="domain" description="CheR-type methyltransferase" evidence="1">
    <location>
        <begin position="7"/>
        <end position="281"/>
    </location>
</feature>
<dbReference type="InterPro" id="IPR029063">
    <property type="entry name" value="SAM-dependent_MTases_sf"/>
</dbReference>
<keyword evidence="3" id="KW-1185">Reference proteome</keyword>
<dbReference type="Pfam" id="PF03705">
    <property type="entry name" value="CheR_N"/>
    <property type="match status" value="1"/>
</dbReference>
<gene>
    <name evidence="2" type="ORF">GCM10025791_28190</name>
</gene>
<dbReference type="RefSeq" id="WP_345423406.1">
    <property type="nucleotide sequence ID" value="NZ_AP031496.1"/>
</dbReference>
<dbReference type="PROSITE" id="PS50123">
    <property type="entry name" value="CHER"/>
    <property type="match status" value="1"/>
</dbReference>
<reference evidence="3" key="1">
    <citation type="journal article" date="2019" name="Int. J. Syst. Evol. Microbiol.">
        <title>The Global Catalogue of Microorganisms (GCM) 10K type strain sequencing project: providing services to taxonomists for standard genome sequencing and annotation.</title>
        <authorList>
            <consortium name="The Broad Institute Genomics Platform"/>
            <consortium name="The Broad Institute Genome Sequencing Center for Infectious Disease"/>
            <person name="Wu L."/>
            <person name="Ma J."/>
        </authorList>
    </citation>
    <scope>NUCLEOTIDE SEQUENCE [LARGE SCALE GENOMIC DNA]</scope>
    <source>
        <strain evidence="3">JCM 19134</strain>
    </source>
</reference>
<name>A0AAV3U435_9ALTE</name>
<evidence type="ECO:0000313" key="2">
    <source>
        <dbReference type="EMBL" id="GAA4947069.1"/>
    </source>
</evidence>
<dbReference type="SUPFAM" id="SSF53335">
    <property type="entry name" value="S-adenosyl-L-methionine-dependent methyltransferases"/>
    <property type="match status" value="1"/>
</dbReference>
<dbReference type="SUPFAM" id="SSF47757">
    <property type="entry name" value="Chemotaxis receptor methyltransferase CheR, N-terminal domain"/>
    <property type="match status" value="1"/>
</dbReference>
<protein>
    <submittedName>
        <fullName evidence="2">Chemotaxis protein CheR</fullName>
    </submittedName>
</protein>
<sequence>MDFENSFEEQRAQDSEFELDLLIQTIFHRYQYDFSGYSRASLKRRLIRACEIRGCASFSQLQHTILHDTPPFDSLLDIITVRVSDLFRDPHYFKAFRELVVPQLRTYPSINLWVAGCATGEEAISLAIILREEGLESRSTVYATDINANVLKQAKRGVYTFEQIKNFSENYLAAGGTHSLSDYYTTGYNAAKMNRDLLDRIVFSEHNLVSDGSFAEMQFISCRNVLIYFGVELQARAIALFEESLCRRGFLGLGSKESLQRVPQNQRFVCLDQTQKLYQKGGVVDHGRV</sequence>
<evidence type="ECO:0000313" key="3">
    <source>
        <dbReference type="Proteomes" id="UP001409585"/>
    </source>
</evidence>
<proteinExistence type="predicted"/>
<dbReference type="InterPro" id="IPR022641">
    <property type="entry name" value="CheR_N"/>
</dbReference>
<dbReference type="EMBL" id="BAABLX010000026">
    <property type="protein sequence ID" value="GAA4947069.1"/>
    <property type="molecule type" value="Genomic_DNA"/>
</dbReference>
<dbReference type="InterPro" id="IPR050903">
    <property type="entry name" value="Bact_Chemotaxis_MeTrfase"/>
</dbReference>
<dbReference type="Proteomes" id="UP001409585">
    <property type="component" value="Unassembled WGS sequence"/>
</dbReference>
<organism evidence="2 3">
    <name type="scientific">Halioxenophilus aromaticivorans</name>
    <dbReference type="NCBI Taxonomy" id="1306992"/>
    <lineage>
        <taxon>Bacteria</taxon>
        <taxon>Pseudomonadati</taxon>
        <taxon>Pseudomonadota</taxon>
        <taxon>Gammaproteobacteria</taxon>
        <taxon>Alteromonadales</taxon>
        <taxon>Alteromonadaceae</taxon>
        <taxon>Halioxenophilus</taxon>
    </lineage>
</organism>
<dbReference type="SMART" id="SM00138">
    <property type="entry name" value="MeTrc"/>
    <property type="match status" value="1"/>
</dbReference>
<dbReference type="Gene3D" id="3.40.50.150">
    <property type="entry name" value="Vaccinia Virus protein VP39"/>
    <property type="match status" value="1"/>
</dbReference>
<dbReference type="GO" id="GO:0008757">
    <property type="term" value="F:S-adenosylmethionine-dependent methyltransferase activity"/>
    <property type="evidence" value="ECO:0007669"/>
    <property type="project" value="InterPro"/>
</dbReference>
<dbReference type="Pfam" id="PF01739">
    <property type="entry name" value="CheR"/>
    <property type="match status" value="1"/>
</dbReference>
<dbReference type="InterPro" id="IPR000780">
    <property type="entry name" value="CheR_MeTrfase"/>
</dbReference>
<dbReference type="AlphaFoldDB" id="A0AAV3U435"/>
<evidence type="ECO:0000259" key="1">
    <source>
        <dbReference type="PROSITE" id="PS50123"/>
    </source>
</evidence>
<dbReference type="PANTHER" id="PTHR24422:SF8">
    <property type="entry name" value="CHEMOTAXIS PROTEIN"/>
    <property type="match status" value="1"/>
</dbReference>
<accession>A0AAV3U435</accession>
<dbReference type="InterPro" id="IPR022642">
    <property type="entry name" value="CheR_C"/>
</dbReference>
<comment type="caution">
    <text evidence="2">The sequence shown here is derived from an EMBL/GenBank/DDBJ whole genome shotgun (WGS) entry which is preliminary data.</text>
</comment>
<dbReference type="PRINTS" id="PR00996">
    <property type="entry name" value="CHERMTFRASE"/>
</dbReference>